<keyword evidence="2" id="KW-0378">Hydrolase</keyword>
<dbReference type="InterPro" id="IPR036866">
    <property type="entry name" value="RibonucZ/Hydroxyglut_hydro"/>
</dbReference>
<sequence>MLKFTDKGIYCKQADLYIDPWKPVKNAIITHGHSDHARSGMNNYLCHTETMPILRLRLGADINVQSLPYNQEISINGVKISLHPAGHIIGSAQVRLEYKGEIWVVSGDYKLIPDGLSVPFEPVKCHHFITESTFGLPIYNFPSTEEVYASINQWWKQNAAEGFNSVIIAYALGKSQSILHHLDQEIGDIFLHGAVANVNNAFNENGHNFPGTWVSPEMDRKAIKGAMIVTPSSALSTPWIRKFSPSRAALCSGWMQLRGARRRSGVDRGFVLSDHCDWSQLNEAVLATGAENIYVTHGYQTTYAKWLCDRYQLNAIEIKTQFEPATGDLD</sequence>
<keyword evidence="2" id="KW-0269">Exonuclease</keyword>
<evidence type="ECO:0000313" key="1">
    <source>
        <dbReference type="EMBL" id="PZX55362.1"/>
    </source>
</evidence>
<dbReference type="PANTHER" id="PTHR11203">
    <property type="entry name" value="CLEAVAGE AND POLYADENYLATION SPECIFICITY FACTOR FAMILY MEMBER"/>
    <property type="match status" value="1"/>
</dbReference>
<dbReference type="Proteomes" id="UP000321927">
    <property type="component" value="Unassembled WGS sequence"/>
</dbReference>
<dbReference type="PANTHER" id="PTHR11203:SF49">
    <property type="entry name" value="BLL1145 PROTEIN"/>
    <property type="match status" value="1"/>
</dbReference>
<evidence type="ECO:0000313" key="4">
    <source>
        <dbReference type="Proteomes" id="UP000321927"/>
    </source>
</evidence>
<dbReference type="SUPFAM" id="SSF56281">
    <property type="entry name" value="Metallo-hydrolase/oxidoreductase"/>
    <property type="match status" value="1"/>
</dbReference>
<keyword evidence="2" id="KW-0436">Ligase</keyword>
<keyword evidence="2" id="KW-0540">Nuclease</keyword>
<reference evidence="2 4" key="2">
    <citation type="submission" date="2019-08" db="EMBL/GenBank/DDBJ databases">
        <title>Genome of Algoriphagus ratkowskyi IC026.</title>
        <authorList>
            <person name="Bowman J.P."/>
        </authorList>
    </citation>
    <scope>NUCLEOTIDE SEQUENCE [LARGE SCALE GENOMIC DNA]</scope>
    <source>
        <strain evidence="2 4">IC026</strain>
    </source>
</reference>
<comment type="caution">
    <text evidence="1">The sequence shown here is derived from an EMBL/GenBank/DDBJ whole genome shotgun (WGS) entry which is preliminary data.</text>
</comment>
<proteinExistence type="predicted"/>
<dbReference type="EMBL" id="VORV01000001">
    <property type="protein sequence ID" value="TXD79707.1"/>
    <property type="molecule type" value="Genomic_DNA"/>
</dbReference>
<gene>
    <name evidence="2" type="ORF">ESW18_00830</name>
    <name evidence="1" type="ORF">LV84_02500</name>
</gene>
<dbReference type="GO" id="GO:0016874">
    <property type="term" value="F:ligase activity"/>
    <property type="evidence" value="ECO:0007669"/>
    <property type="project" value="UniProtKB-KW"/>
</dbReference>
<reference evidence="1 3" key="1">
    <citation type="submission" date="2018-06" db="EMBL/GenBank/DDBJ databases">
        <title>Genomic Encyclopedia of Archaeal and Bacterial Type Strains, Phase II (KMG-II): from individual species to whole genera.</title>
        <authorList>
            <person name="Goeker M."/>
        </authorList>
    </citation>
    <scope>NUCLEOTIDE SEQUENCE [LARGE SCALE GENOMIC DNA]</scope>
    <source>
        <strain evidence="1 3">DSM 22686</strain>
    </source>
</reference>
<evidence type="ECO:0000313" key="3">
    <source>
        <dbReference type="Proteomes" id="UP000249115"/>
    </source>
</evidence>
<dbReference type="EC" id="3.1.-.-" evidence="2"/>
<dbReference type="AlphaFoldDB" id="A0A2W7SX23"/>
<dbReference type="InterPro" id="IPR050698">
    <property type="entry name" value="MBL"/>
</dbReference>
<dbReference type="Gene3D" id="3.60.15.10">
    <property type="entry name" value="Ribonuclease Z/Hydroxyacylglutathione hydrolase-like"/>
    <property type="match status" value="1"/>
</dbReference>
<protein>
    <submittedName>
        <fullName evidence="2">Ligase-associated DNA damage response exonuclease</fullName>
        <ecNumber evidence="2">3.1.-.-</ecNumber>
    </submittedName>
    <submittedName>
        <fullName evidence="1">Putative mRNA 3-end processing factor</fullName>
    </submittedName>
</protein>
<keyword evidence="4" id="KW-1185">Reference proteome</keyword>
<name>A0A2W7SX23_9BACT</name>
<dbReference type="GO" id="GO:0004521">
    <property type="term" value="F:RNA endonuclease activity"/>
    <property type="evidence" value="ECO:0007669"/>
    <property type="project" value="TreeGrafter"/>
</dbReference>
<dbReference type="RefSeq" id="WP_086501928.1">
    <property type="nucleotide sequence ID" value="NZ_MSSV01000011.1"/>
</dbReference>
<dbReference type="EMBL" id="QKZU01000009">
    <property type="protein sequence ID" value="PZX55362.1"/>
    <property type="molecule type" value="Genomic_DNA"/>
</dbReference>
<dbReference type="InterPro" id="IPR026360">
    <property type="entry name" value="Xnuc_lig_assoc"/>
</dbReference>
<dbReference type="OrthoDB" id="9803916at2"/>
<evidence type="ECO:0000313" key="2">
    <source>
        <dbReference type="EMBL" id="TXD79707.1"/>
    </source>
</evidence>
<dbReference type="NCBIfam" id="TIGR04122">
    <property type="entry name" value="Xnuc_lig_assoc"/>
    <property type="match status" value="1"/>
</dbReference>
<accession>A0A2W7SX23</accession>
<dbReference type="GO" id="GO:0004527">
    <property type="term" value="F:exonuclease activity"/>
    <property type="evidence" value="ECO:0007669"/>
    <property type="project" value="UniProtKB-KW"/>
</dbReference>
<dbReference type="Proteomes" id="UP000249115">
    <property type="component" value="Unassembled WGS sequence"/>
</dbReference>
<organism evidence="1 3">
    <name type="scientific">Algoriphagus ratkowskyi</name>
    <dbReference type="NCBI Taxonomy" id="57028"/>
    <lineage>
        <taxon>Bacteria</taxon>
        <taxon>Pseudomonadati</taxon>
        <taxon>Bacteroidota</taxon>
        <taxon>Cytophagia</taxon>
        <taxon>Cytophagales</taxon>
        <taxon>Cyclobacteriaceae</taxon>
        <taxon>Algoriphagus</taxon>
    </lineage>
</organism>